<dbReference type="OrthoDB" id="1909920at2759"/>
<keyword evidence="1" id="KW-0175">Coiled coil</keyword>
<protein>
    <recommendedName>
        <fullName evidence="4">Reverse transcriptase/retrotransposon-derived protein RNase H-like domain-containing protein</fullName>
    </recommendedName>
</protein>
<reference evidence="2 3" key="1">
    <citation type="submission" date="2019-05" db="EMBL/GenBank/DDBJ databases">
        <title>Mikania micrantha, genome provides insights into the molecular mechanism of rapid growth.</title>
        <authorList>
            <person name="Liu B."/>
        </authorList>
    </citation>
    <scope>NUCLEOTIDE SEQUENCE [LARGE SCALE GENOMIC DNA]</scope>
    <source>
        <strain evidence="2">NLD-2019</strain>
        <tissue evidence="2">Leaf</tissue>
    </source>
</reference>
<proteinExistence type="predicted"/>
<dbReference type="InterPro" id="IPR043502">
    <property type="entry name" value="DNA/RNA_pol_sf"/>
</dbReference>
<evidence type="ECO:0000313" key="2">
    <source>
        <dbReference type="EMBL" id="KAD4585732.1"/>
    </source>
</evidence>
<comment type="caution">
    <text evidence="2">The sequence shown here is derived from an EMBL/GenBank/DDBJ whole genome shotgun (WGS) entry which is preliminary data.</text>
</comment>
<dbReference type="Proteomes" id="UP000326396">
    <property type="component" value="Linkage Group LG2"/>
</dbReference>
<dbReference type="Gene3D" id="3.30.70.270">
    <property type="match status" value="1"/>
</dbReference>
<dbReference type="PANTHER" id="PTHR33064">
    <property type="entry name" value="POL PROTEIN"/>
    <property type="match status" value="1"/>
</dbReference>
<organism evidence="2 3">
    <name type="scientific">Mikania micrantha</name>
    <name type="common">bitter vine</name>
    <dbReference type="NCBI Taxonomy" id="192012"/>
    <lineage>
        <taxon>Eukaryota</taxon>
        <taxon>Viridiplantae</taxon>
        <taxon>Streptophyta</taxon>
        <taxon>Embryophyta</taxon>
        <taxon>Tracheophyta</taxon>
        <taxon>Spermatophyta</taxon>
        <taxon>Magnoliopsida</taxon>
        <taxon>eudicotyledons</taxon>
        <taxon>Gunneridae</taxon>
        <taxon>Pentapetalae</taxon>
        <taxon>asterids</taxon>
        <taxon>campanulids</taxon>
        <taxon>Asterales</taxon>
        <taxon>Asteraceae</taxon>
        <taxon>Asteroideae</taxon>
        <taxon>Heliantheae alliance</taxon>
        <taxon>Eupatorieae</taxon>
        <taxon>Mikania</taxon>
    </lineage>
</organism>
<dbReference type="InterPro" id="IPR051320">
    <property type="entry name" value="Viral_Replic_Matur_Polypro"/>
</dbReference>
<dbReference type="FunFam" id="3.30.70.270:FF:000020">
    <property type="entry name" value="Transposon Tf2-6 polyprotein-like Protein"/>
    <property type="match status" value="1"/>
</dbReference>
<dbReference type="InterPro" id="IPR043128">
    <property type="entry name" value="Rev_trsase/Diguanyl_cyclase"/>
</dbReference>
<dbReference type="SUPFAM" id="SSF56672">
    <property type="entry name" value="DNA/RNA polymerases"/>
    <property type="match status" value="1"/>
</dbReference>
<dbReference type="AlphaFoldDB" id="A0A5N6ND17"/>
<evidence type="ECO:0000256" key="1">
    <source>
        <dbReference type="SAM" id="Coils"/>
    </source>
</evidence>
<accession>A0A5N6ND17</accession>
<keyword evidence="3" id="KW-1185">Reference proteome</keyword>
<sequence length="650" mass="75050">MRQHKLMGKRSKYTFGGSKVEYLGHIISKEGVSMDDKKIEAIVQWPIPTTVKQLRGFLGLAGYYRGFIHSFGSIAKPLTDFLKKDYFCWIEDAQIAIKKLKVSLSSAPYHSTDYCMASMEFTSSQRIKRNSHDIGWKCIMEKGVAIIAVVEWKEDNHSEEEYDMEERKRVSNYDTPLALQWKKHSRNSLKPIDIANRIKETTTADRMFQVDFIVLMVTTMISAMSSNTINREFLTSLSEDFVSKEFDWCEYVLLYCDRVSVMLEPPVERNRPVIAEWKGKDLKRREEAEIGNGGYGLGELVVEWKKTMQGKQYRRKVLAEHGSKDAHFKGCGCTTRVLENDELNNIQVAEVLVSLASKTILKEPRTIPRMRAHFREATSSIPRMRALELDETDLPVNEKGKRLRQMEEYENDAKLERKAARRQAQELAAQSKKTIASYIKKKKGKQLGPLSLPTMDEHIRNIKADIAARRLPPPEVLLLVFVVEIAIVGCYCQAAHLTVNVIAHAEHNLKKRCDMIKESNAAWREKTVEMEWMRNKRQCRRCNCASLWWLWQVHLADAWWVFWNVKGLRWVGCFGGLATDWKEEEGSCKERVGEIKEKRTSWHGVEKDKKEEILRLIDRKTANSVSQKKKDILAAAKAMIIKAIEAPYHI</sequence>
<evidence type="ECO:0000313" key="3">
    <source>
        <dbReference type="Proteomes" id="UP000326396"/>
    </source>
</evidence>
<gene>
    <name evidence="2" type="ORF">E3N88_23333</name>
</gene>
<name>A0A5N6ND17_9ASTR</name>
<dbReference type="EMBL" id="SZYD01000012">
    <property type="protein sequence ID" value="KAD4585732.1"/>
    <property type="molecule type" value="Genomic_DNA"/>
</dbReference>
<feature type="coiled-coil region" evidence="1">
    <location>
        <begin position="403"/>
        <end position="430"/>
    </location>
</feature>
<evidence type="ECO:0008006" key="4">
    <source>
        <dbReference type="Google" id="ProtNLM"/>
    </source>
</evidence>
<dbReference type="PANTHER" id="PTHR33064:SF37">
    <property type="entry name" value="RIBONUCLEASE H"/>
    <property type="match status" value="1"/>
</dbReference>